<feature type="domain" description="Tail specific protease" evidence="2">
    <location>
        <begin position="162"/>
        <end position="367"/>
    </location>
</feature>
<dbReference type="Gene3D" id="2.30.42.10">
    <property type="match status" value="1"/>
</dbReference>
<evidence type="ECO:0000259" key="2">
    <source>
        <dbReference type="SMART" id="SM00245"/>
    </source>
</evidence>
<reference evidence="4" key="1">
    <citation type="submission" date="2016-10" db="EMBL/GenBank/DDBJ databases">
        <authorList>
            <person name="Varghese N."/>
            <person name="Submissions S."/>
        </authorList>
    </citation>
    <scope>NUCLEOTIDE SEQUENCE [LARGE SCALE GENOMIC DNA]</scope>
    <source>
        <strain evidence="4">DSM 19315</strain>
    </source>
</reference>
<dbReference type="STRING" id="435880.SAMN04487988_101161"/>
<dbReference type="GO" id="GO:0008236">
    <property type="term" value="F:serine-type peptidase activity"/>
    <property type="evidence" value="ECO:0007669"/>
    <property type="project" value="InterPro"/>
</dbReference>
<protein>
    <submittedName>
        <fullName evidence="3">Peptidase family S41</fullName>
    </submittedName>
</protein>
<dbReference type="GO" id="GO:0007165">
    <property type="term" value="P:signal transduction"/>
    <property type="evidence" value="ECO:0007669"/>
    <property type="project" value="TreeGrafter"/>
</dbReference>
<dbReference type="CDD" id="cd07561">
    <property type="entry name" value="Peptidase_S41_CPP_like"/>
    <property type="match status" value="1"/>
</dbReference>
<gene>
    <name evidence="3" type="ORF">SAMN04487988_101161</name>
</gene>
<dbReference type="InterPro" id="IPR029045">
    <property type="entry name" value="ClpP/crotonase-like_dom_sf"/>
</dbReference>
<evidence type="ECO:0000256" key="1">
    <source>
        <dbReference type="SAM" id="SignalP"/>
    </source>
</evidence>
<dbReference type="EMBL" id="FOPC01000001">
    <property type="protein sequence ID" value="SFG03946.1"/>
    <property type="molecule type" value="Genomic_DNA"/>
</dbReference>
<dbReference type="Proteomes" id="UP000199642">
    <property type="component" value="Unassembled WGS sequence"/>
</dbReference>
<dbReference type="GO" id="GO:0004175">
    <property type="term" value="F:endopeptidase activity"/>
    <property type="evidence" value="ECO:0007669"/>
    <property type="project" value="TreeGrafter"/>
</dbReference>
<dbReference type="PANTHER" id="PTHR32060:SF30">
    <property type="entry name" value="CARBOXY-TERMINAL PROCESSING PROTEASE CTPA"/>
    <property type="match status" value="1"/>
</dbReference>
<proteinExistence type="predicted"/>
<evidence type="ECO:0000313" key="3">
    <source>
        <dbReference type="EMBL" id="SFG03946.1"/>
    </source>
</evidence>
<dbReference type="Gene3D" id="3.90.226.10">
    <property type="entry name" value="2-enoyl-CoA Hydratase, Chain A, domain 1"/>
    <property type="match status" value="1"/>
</dbReference>
<dbReference type="GO" id="GO:0006508">
    <property type="term" value="P:proteolysis"/>
    <property type="evidence" value="ECO:0007669"/>
    <property type="project" value="InterPro"/>
</dbReference>
<dbReference type="AlphaFoldDB" id="A0A1I2NR83"/>
<feature type="chain" id="PRO_5011577968" evidence="1">
    <location>
        <begin position="22"/>
        <end position="439"/>
    </location>
</feature>
<dbReference type="OrthoDB" id="7168509at2"/>
<feature type="signal peptide" evidence="1">
    <location>
        <begin position="1"/>
        <end position="21"/>
    </location>
</feature>
<keyword evidence="1" id="KW-0732">Signal</keyword>
<dbReference type="InterPro" id="IPR041613">
    <property type="entry name" value="Pept_S41_N"/>
</dbReference>
<organism evidence="3 4">
    <name type="scientific">Algoriphagus hitonicola</name>
    <dbReference type="NCBI Taxonomy" id="435880"/>
    <lineage>
        <taxon>Bacteria</taxon>
        <taxon>Pseudomonadati</taxon>
        <taxon>Bacteroidota</taxon>
        <taxon>Cytophagia</taxon>
        <taxon>Cytophagales</taxon>
        <taxon>Cyclobacteriaceae</taxon>
        <taxon>Algoriphagus</taxon>
    </lineage>
</organism>
<dbReference type="SMART" id="SM00245">
    <property type="entry name" value="TSPc"/>
    <property type="match status" value="1"/>
</dbReference>
<dbReference type="SUPFAM" id="SSF52096">
    <property type="entry name" value="ClpP/crotonase"/>
    <property type="match status" value="1"/>
</dbReference>
<dbReference type="PANTHER" id="PTHR32060">
    <property type="entry name" value="TAIL-SPECIFIC PROTEASE"/>
    <property type="match status" value="1"/>
</dbReference>
<dbReference type="InterPro" id="IPR036034">
    <property type="entry name" value="PDZ_sf"/>
</dbReference>
<keyword evidence="4" id="KW-1185">Reference proteome</keyword>
<sequence>MKKLRWIIGLLVLGCWSCQTTDDPTPNSQSDPVKEAIFSTMQEWYFWNQELPNQINTTDYSSNEELLDDIIFKPLDRFSYITTQDAFQNAFVGRNAGHGFGFAFNSEEKLFLTFVFEESPAGKDGWQRGWEIIEINDKPIAEYQTSSGGYDFQLGPPEPGISNTFTFRLPDGSTTSRTNSKAEYQSNSVLHQEVIEAGEKTVGYWVYQSFKATAGLSPTRSEEVEASMDFFTQEGIDELIIDLRYNGGGSVAVAEQILNYLIQPANSGRLMYTNKLNEDKTSFNDSENFSKLGSLNLNRLVFITSRGSASASELVINSLNPYMDVVLIGDNTFGKPVGSFPLSRYNRTLADNDVELVPITFATANAEGEAEYFEGFPADFEVGDSPQFPWGDPQDFRLAAALQFIQNGTISGRMRSTFFQPKWEMIDAFKGLQQEFPSY</sequence>
<dbReference type="RefSeq" id="WP_092788342.1">
    <property type="nucleotide sequence ID" value="NZ_FOPC01000001.1"/>
</dbReference>
<dbReference type="InterPro" id="IPR005151">
    <property type="entry name" value="Tail-specific_protease"/>
</dbReference>
<dbReference type="Pfam" id="PF18294">
    <property type="entry name" value="Pept_S41_N"/>
    <property type="match status" value="1"/>
</dbReference>
<dbReference type="Gene3D" id="3.30.750.170">
    <property type="match status" value="1"/>
</dbReference>
<evidence type="ECO:0000313" key="4">
    <source>
        <dbReference type="Proteomes" id="UP000199642"/>
    </source>
</evidence>
<accession>A0A1I2NR83</accession>
<dbReference type="Pfam" id="PF03572">
    <property type="entry name" value="Peptidase_S41"/>
    <property type="match status" value="1"/>
</dbReference>
<name>A0A1I2NR83_9BACT</name>
<dbReference type="GO" id="GO:0030288">
    <property type="term" value="C:outer membrane-bounded periplasmic space"/>
    <property type="evidence" value="ECO:0007669"/>
    <property type="project" value="TreeGrafter"/>
</dbReference>